<proteinExistence type="inferred from homology"/>
<keyword evidence="7" id="KW-0150">Chloroplast</keyword>
<keyword evidence="5" id="KW-0603">Photosystem I</keyword>
<dbReference type="PANTHER" id="PTHR34549">
    <property type="entry name" value="PHOTOSYSTEM I REACTION CENTER SUBUNIT IV A, CHLOROPLASTIC-RELATED"/>
    <property type="match status" value="1"/>
</dbReference>
<comment type="similarity">
    <text evidence="3">Belongs to the PsaE family.</text>
</comment>
<keyword evidence="7" id="KW-0934">Plastid</keyword>
<comment type="subcellular location">
    <subcellularLocation>
        <location evidence="2">Membrane</location>
        <topology evidence="2">Peripheral membrane protein</topology>
    </subcellularLocation>
</comment>
<dbReference type="InterPro" id="IPR003375">
    <property type="entry name" value="PSI_PsaE"/>
</dbReference>
<reference evidence="7" key="1">
    <citation type="submission" date="2018-05" db="EMBL/GenBank/DDBJ databases">
        <title>Organellar genomes of Gracilariaceae.</title>
        <authorList>
            <person name="Iha C."/>
            <person name="Oliveira M.C."/>
        </authorList>
    </citation>
    <scope>NUCLEOTIDE SEQUENCE</scope>
</reference>
<dbReference type="EMBL" id="MH396016">
    <property type="protein sequence ID" value="AXI97619.1"/>
    <property type="molecule type" value="Genomic_DNA"/>
</dbReference>
<evidence type="ECO:0000256" key="2">
    <source>
        <dbReference type="ARBA" id="ARBA00004170"/>
    </source>
</evidence>
<comment type="function">
    <text evidence="1">Stabilizes the interaction between PsaC and the PSI core, assists the docking of the ferredoxin to PSI and interacts with ferredoxin-NADP oxidoreductase.</text>
</comment>
<dbReference type="RefSeq" id="YP_009511742.1">
    <property type="nucleotide sequence ID" value="NC_039145.1"/>
</dbReference>
<dbReference type="PANTHER" id="PTHR34549:SF2">
    <property type="entry name" value="PHOTOSYSTEM I SUBUNIT IV"/>
    <property type="match status" value="1"/>
</dbReference>
<name>A0A345UAY3_9FLOR</name>
<accession>A0A345UAY3</accession>
<dbReference type="InterPro" id="IPR008990">
    <property type="entry name" value="Elect_transpt_acc-like_dom_sf"/>
</dbReference>
<evidence type="ECO:0000256" key="4">
    <source>
        <dbReference type="ARBA" id="ARBA00022531"/>
    </source>
</evidence>
<evidence type="ECO:0000256" key="6">
    <source>
        <dbReference type="ARBA" id="ARBA00023136"/>
    </source>
</evidence>
<dbReference type="SUPFAM" id="SSF50090">
    <property type="entry name" value="Electron transport accessory proteins"/>
    <property type="match status" value="1"/>
</dbReference>
<dbReference type="AlphaFoldDB" id="A0A345UAY3"/>
<evidence type="ECO:0000256" key="5">
    <source>
        <dbReference type="ARBA" id="ARBA00022836"/>
    </source>
</evidence>
<geneLocation type="chloroplast" evidence="7"/>
<dbReference type="Gene3D" id="2.30.30.50">
    <property type="match status" value="1"/>
</dbReference>
<evidence type="ECO:0000256" key="1">
    <source>
        <dbReference type="ARBA" id="ARBA00001993"/>
    </source>
</evidence>
<gene>
    <name evidence="7" type="primary">psaE</name>
</gene>
<evidence type="ECO:0000313" key="7">
    <source>
        <dbReference type="EMBL" id="AXI97619.1"/>
    </source>
</evidence>
<dbReference type="Pfam" id="PF02427">
    <property type="entry name" value="PSI_PsaE"/>
    <property type="match status" value="1"/>
</dbReference>
<organism evidence="7">
    <name type="scientific">Melanthalia intermedia</name>
    <dbReference type="NCBI Taxonomy" id="172989"/>
    <lineage>
        <taxon>Eukaryota</taxon>
        <taxon>Rhodophyta</taxon>
        <taxon>Florideophyceae</taxon>
        <taxon>Rhodymeniophycidae</taxon>
        <taxon>Gracilariales</taxon>
        <taxon>Gracilariaceae</taxon>
        <taxon>Melanthalia</taxon>
    </lineage>
</organism>
<keyword evidence="4" id="KW-0602">Photosynthesis</keyword>
<dbReference type="GO" id="GO:0015979">
    <property type="term" value="P:photosynthesis"/>
    <property type="evidence" value="ECO:0007669"/>
    <property type="project" value="UniProtKB-KW"/>
</dbReference>
<sequence>MIKKGSIVKVLRKESYWYQDRGTVVKVDKDIKYPILVRFLKEAYNGINSNNFADNELLLVK</sequence>
<evidence type="ECO:0000256" key="3">
    <source>
        <dbReference type="ARBA" id="ARBA00007501"/>
    </source>
</evidence>
<dbReference type="GeneID" id="37624298"/>
<keyword evidence="6" id="KW-0472">Membrane</keyword>
<protein>
    <submittedName>
        <fullName evidence="7">Photosystem I reaction center subunit IV</fullName>
    </submittedName>
</protein>
<dbReference type="GO" id="GO:0009538">
    <property type="term" value="C:photosystem I reaction center"/>
    <property type="evidence" value="ECO:0007669"/>
    <property type="project" value="InterPro"/>
</dbReference>